<keyword evidence="6" id="KW-0472">Membrane</keyword>
<reference evidence="11" key="1">
    <citation type="submission" date="2016-08" db="EMBL/GenBank/DDBJ databases">
        <title>VSG repertoire of Trypanosoma brucei EATRO 1125.</title>
        <authorList>
            <person name="Cross G.A."/>
        </authorList>
    </citation>
    <scope>NUCLEOTIDE SEQUENCE</scope>
    <source>
        <strain evidence="11">EATRO 1125</strain>
    </source>
</reference>
<dbReference type="Pfam" id="PF13206">
    <property type="entry name" value="VSG_B"/>
    <property type="match status" value="1"/>
</dbReference>
<keyword evidence="5 9" id="KW-0732">Signal</keyword>
<name>A0A1J0R798_9TRYP</name>
<dbReference type="EMBL" id="KX699801">
    <property type="protein sequence ID" value="APD73757.1"/>
    <property type="molecule type" value="Genomic_DNA"/>
</dbReference>
<comment type="function">
    <text evidence="1">VSG forms a coat on the surface of the parasite. The trypanosome evades the immune response of the host by expressing a series of antigenically distinct VSGs from an estimated 1000 VSG genes.</text>
</comment>
<comment type="subcellular location">
    <subcellularLocation>
        <location evidence="2">Cell membrane</location>
        <topology evidence="2">Lipid-anchor</topology>
        <topology evidence="2">GPI-anchor</topology>
    </subcellularLocation>
</comment>
<dbReference type="GO" id="GO:0098552">
    <property type="term" value="C:side of membrane"/>
    <property type="evidence" value="ECO:0007669"/>
    <property type="project" value="UniProtKB-KW"/>
</dbReference>
<dbReference type="AlphaFoldDB" id="A0A1J0R798"/>
<feature type="chain" id="PRO_5012068524" evidence="9">
    <location>
        <begin position="25"/>
        <end position="274"/>
    </location>
</feature>
<feature type="domain" description="Trypanosome variant surface glycoprotein B-type N-terminal" evidence="10">
    <location>
        <begin position="87"/>
        <end position="268"/>
    </location>
</feature>
<protein>
    <submittedName>
        <fullName evidence="11">Variant surface glycoprotein 1125.1574</fullName>
    </submittedName>
</protein>
<dbReference type="GO" id="GO:0005886">
    <property type="term" value="C:plasma membrane"/>
    <property type="evidence" value="ECO:0007669"/>
    <property type="project" value="UniProtKB-SubCell"/>
</dbReference>
<evidence type="ECO:0000256" key="4">
    <source>
        <dbReference type="ARBA" id="ARBA00022622"/>
    </source>
</evidence>
<keyword evidence="8" id="KW-0449">Lipoprotein</keyword>
<evidence type="ECO:0000256" key="5">
    <source>
        <dbReference type="ARBA" id="ARBA00022729"/>
    </source>
</evidence>
<evidence type="ECO:0000256" key="3">
    <source>
        <dbReference type="ARBA" id="ARBA00022475"/>
    </source>
</evidence>
<keyword evidence="4" id="KW-0336">GPI-anchor</keyword>
<proteinExistence type="predicted"/>
<evidence type="ECO:0000256" key="1">
    <source>
        <dbReference type="ARBA" id="ARBA00002523"/>
    </source>
</evidence>
<keyword evidence="7" id="KW-0325">Glycoprotein</keyword>
<accession>A0A1J0R798</accession>
<feature type="signal peptide" evidence="9">
    <location>
        <begin position="1"/>
        <end position="24"/>
    </location>
</feature>
<evidence type="ECO:0000256" key="8">
    <source>
        <dbReference type="ARBA" id="ARBA00023288"/>
    </source>
</evidence>
<organism evidence="11">
    <name type="scientific">Trypanosoma brucei</name>
    <dbReference type="NCBI Taxonomy" id="5691"/>
    <lineage>
        <taxon>Eukaryota</taxon>
        <taxon>Discoba</taxon>
        <taxon>Euglenozoa</taxon>
        <taxon>Kinetoplastea</taxon>
        <taxon>Metakinetoplastina</taxon>
        <taxon>Trypanosomatida</taxon>
        <taxon>Trypanosomatidae</taxon>
        <taxon>Trypanosoma</taxon>
    </lineage>
</organism>
<evidence type="ECO:0000259" key="10">
    <source>
        <dbReference type="Pfam" id="PF13206"/>
    </source>
</evidence>
<evidence type="ECO:0000256" key="7">
    <source>
        <dbReference type="ARBA" id="ARBA00023180"/>
    </source>
</evidence>
<sequence>MRPKESKRFLGVVILLGIANYGDAADELTNVEDFGVLFQLVKHAEAGFAAQNLPKKPDAQELAKETIKLAILNDANETRYKSEETRAFYGIKPEDARFGNKASVNHLRAKLLAMADIAEQLQKDIDGNSTQANNKIKQVNNELAEAVFGTGATFPWPDEVKDFFTPMRATALFGNAATIAKNCGGTVGGGDSKSASNVGITLASDIYCLCFLGAGSDKKHCDKTQTASNTQTEITTLTAATLQAKFEALLKGCGSKPKETECNAGGLRVLNKPV</sequence>
<evidence type="ECO:0000256" key="9">
    <source>
        <dbReference type="SAM" id="SignalP"/>
    </source>
</evidence>
<evidence type="ECO:0000256" key="2">
    <source>
        <dbReference type="ARBA" id="ARBA00004609"/>
    </source>
</evidence>
<dbReference type="InterPro" id="IPR025932">
    <property type="entry name" value="Trypano_VSG_B_N_dom"/>
</dbReference>
<keyword evidence="3" id="KW-1003">Cell membrane</keyword>
<evidence type="ECO:0000313" key="11">
    <source>
        <dbReference type="EMBL" id="APD73757.1"/>
    </source>
</evidence>
<dbReference type="VEuPathDB" id="TriTrypDB:Tb427_000364200"/>
<evidence type="ECO:0000256" key="6">
    <source>
        <dbReference type="ARBA" id="ARBA00023136"/>
    </source>
</evidence>